<comment type="caution">
    <text evidence="7">The sequence shown here is derived from an EMBL/GenBank/DDBJ whole genome shotgun (WGS) entry which is preliminary data.</text>
</comment>
<evidence type="ECO:0000313" key="7">
    <source>
        <dbReference type="EMBL" id="MFD2729553.1"/>
    </source>
</evidence>
<dbReference type="SMART" id="SM00226">
    <property type="entry name" value="LMWPc"/>
    <property type="match status" value="1"/>
</dbReference>
<keyword evidence="3 7" id="KW-0378">Hydrolase</keyword>
<dbReference type="InterPro" id="IPR017867">
    <property type="entry name" value="Tyr_phospatase_low_mol_wt"/>
</dbReference>
<dbReference type="PANTHER" id="PTHR11717:SF7">
    <property type="entry name" value="LOW MOLECULAR WEIGHT PHOSPHOTYROSINE PROTEIN PHOSPHATASE"/>
    <property type="match status" value="1"/>
</dbReference>
<accession>A0ABW5TK83</accession>
<evidence type="ECO:0000256" key="4">
    <source>
        <dbReference type="ARBA" id="ARBA00022912"/>
    </source>
</evidence>
<sequence length="152" mass="17525">MQRVLFVCLGNICRSPMAEALFRQAISKSGSAIQVDSAATSRWEHGNPIHEGTKRILQARSCPTENLVSRQITTSDFERYDWIIGMDHQNVKDLRAIAPKDAQKKIYLYRSVVPQKETEDIPDPWYTGNFTQTEQLIEEGIPYWIKKIEQNQ</sequence>
<dbReference type="RefSeq" id="WP_379982022.1">
    <property type="nucleotide sequence ID" value="NZ_JBHUMO010000056.1"/>
</dbReference>
<organism evidence="7 8">
    <name type="scientific">Enterococcus camelliae</name>
    <dbReference type="NCBI Taxonomy" id="453959"/>
    <lineage>
        <taxon>Bacteria</taxon>
        <taxon>Bacillati</taxon>
        <taxon>Bacillota</taxon>
        <taxon>Bacilli</taxon>
        <taxon>Lactobacillales</taxon>
        <taxon>Enterococcaceae</taxon>
        <taxon>Enterococcus</taxon>
    </lineage>
</organism>
<dbReference type="PRINTS" id="PR00719">
    <property type="entry name" value="LMWPTPASE"/>
</dbReference>
<evidence type="ECO:0000256" key="1">
    <source>
        <dbReference type="ARBA" id="ARBA00011063"/>
    </source>
</evidence>
<dbReference type="EMBL" id="JBHUMO010000056">
    <property type="protein sequence ID" value="MFD2729553.1"/>
    <property type="molecule type" value="Genomic_DNA"/>
</dbReference>
<dbReference type="SUPFAM" id="SSF52788">
    <property type="entry name" value="Phosphotyrosine protein phosphatases I"/>
    <property type="match status" value="1"/>
</dbReference>
<evidence type="ECO:0000256" key="5">
    <source>
        <dbReference type="ARBA" id="ARBA00051722"/>
    </source>
</evidence>
<dbReference type="InterPro" id="IPR023485">
    <property type="entry name" value="Ptyr_pPase"/>
</dbReference>
<dbReference type="Proteomes" id="UP001597427">
    <property type="component" value="Unassembled WGS sequence"/>
</dbReference>
<dbReference type="CDD" id="cd16343">
    <property type="entry name" value="LMWPTP"/>
    <property type="match status" value="1"/>
</dbReference>
<dbReference type="Gene3D" id="3.40.50.2300">
    <property type="match status" value="1"/>
</dbReference>
<dbReference type="PANTHER" id="PTHR11717">
    <property type="entry name" value="LOW MOLECULAR WEIGHT PROTEIN TYROSINE PHOSPHATASE"/>
    <property type="match status" value="1"/>
</dbReference>
<dbReference type="InterPro" id="IPR036196">
    <property type="entry name" value="Ptyr_pPase_sf"/>
</dbReference>
<comment type="catalytic activity">
    <reaction evidence="5">
        <text>O-phospho-L-tyrosyl-[protein] + H2O = L-tyrosyl-[protein] + phosphate</text>
        <dbReference type="Rhea" id="RHEA:10684"/>
        <dbReference type="Rhea" id="RHEA-COMP:10136"/>
        <dbReference type="Rhea" id="RHEA-COMP:20101"/>
        <dbReference type="ChEBI" id="CHEBI:15377"/>
        <dbReference type="ChEBI" id="CHEBI:43474"/>
        <dbReference type="ChEBI" id="CHEBI:46858"/>
        <dbReference type="ChEBI" id="CHEBI:61978"/>
        <dbReference type="EC" id="3.1.3.48"/>
    </reaction>
</comment>
<dbReference type="InterPro" id="IPR050438">
    <property type="entry name" value="LMW_PTPase"/>
</dbReference>
<feature type="domain" description="Phosphotyrosine protein phosphatase I" evidence="6">
    <location>
        <begin position="2"/>
        <end position="147"/>
    </location>
</feature>
<dbReference type="EC" id="3.1.3.48" evidence="2"/>
<evidence type="ECO:0000256" key="3">
    <source>
        <dbReference type="ARBA" id="ARBA00022801"/>
    </source>
</evidence>
<dbReference type="GO" id="GO:0004725">
    <property type="term" value="F:protein tyrosine phosphatase activity"/>
    <property type="evidence" value="ECO:0007669"/>
    <property type="project" value="UniProtKB-EC"/>
</dbReference>
<gene>
    <name evidence="7" type="ORF">ACFSR0_08985</name>
</gene>
<keyword evidence="8" id="KW-1185">Reference proteome</keyword>
<comment type="similarity">
    <text evidence="1">Belongs to the low molecular weight phosphotyrosine protein phosphatase family.</text>
</comment>
<evidence type="ECO:0000259" key="6">
    <source>
        <dbReference type="SMART" id="SM00226"/>
    </source>
</evidence>
<keyword evidence="4" id="KW-0904">Protein phosphatase</keyword>
<reference evidence="8" key="1">
    <citation type="journal article" date="2019" name="Int. J. Syst. Evol. Microbiol.">
        <title>The Global Catalogue of Microorganisms (GCM) 10K type strain sequencing project: providing services to taxonomists for standard genome sequencing and annotation.</title>
        <authorList>
            <consortium name="The Broad Institute Genomics Platform"/>
            <consortium name="The Broad Institute Genome Sequencing Center for Infectious Disease"/>
            <person name="Wu L."/>
            <person name="Ma J."/>
        </authorList>
    </citation>
    <scope>NUCLEOTIDE SEQUENCE [LARGE SCALE GENOMIC DNA]</scope>
    <source>
        <strain evidence="8">TISTR 932</strain>
    </source>
</reference>
<evidence type="ECO:0000313" key="8">
    <source>
        <dbReference type="Proteomes" id="UP001597427"/>
    </source>
</evidence>
<name>A0ABW5TK83_9ENTE</name>
<protein>
    <recommendedName>
        <fullName evidence="2">protein-tyrosine-phosphatase</fullName>
        <ecNumber evidence="2">3.1.3.48</ecNumber>
    </recommendedName>
</protein>
<evidence type="ECO:0000256" key="2">
    <source>
        <dbReference type="ARBA" id="ARBA00013064"/>
    </source>
</evidence>
<dbReference type="Pfam" id="PF01451">
    <property type="entry name" value="LMWPc"/>
    <property type="match status" value="1"/>
</dbReference>
<proteinExistence type="inferred from homology"/>